<dbReference type="OrthoDB" id="196131at2759"/>
<comment type="catalytic activity">
    <reaction evidence="6">
        <text>ATP + H2O = ADP + phosphate + H(+)</text>
        <dbReference type="Rhea" id="RHEA:13065"/>
        <dbReference type="ChEBI" id="CHEBI:15377"/>
        <dbReference type="ChEBI" id="CHEBI:15378"/>
        <dbReference type="ChEBI" id="CHEBI:30616"/>
        <dbReference type="ChEBI" id="CHEBI:43474"/>
        <dbReference type="ChEBI" id="CHEBI:456216"/>
        <dbReference type="EC" id="3.6.4.13"/>
    </reaction>
</comment>
<evidence type="ECO:0000256" key="3">
    <source>
        <dbReference type="ARBA" id="ARBA00022801"/>
    </source>
</evidence>
<keyword evidence="2 8" id="KW-0547">Nucleotide-binding</keyword>
<protein>
    <recommendedName>
        <fullName evidence="1">RNA helicase</fullName>
        <ecNumber evidence="1">3.6.4.13</ecNumber>
    </recommendedName>
</protein>
<feature type="region of interest" description="Disordered" evidence="9">
    <location>
        <begin position="564"/>
        <end position="615"/>
    </location>
</feature>
<dbReference type="PROSITE" id="PS00039">
    <property type="entry name" value="DEAD_ATP_HELICASE"/>
    <property type="match status" value="1"/>
</dbReference>
<feature type="domain" description="DEAD-box RNA helicase Q" evidence="12">
    <location>
        <begin position="158"/>
        <end position="186"/>
    </location>
</feature>
<dbReference type="Gene3D" id="3.40.50.300">
    <property type="entry name" value="P-loop containing nucleotide triphosphate hydrolases"/>
    <property type="match status" value="2"/>
</dbReference>
<gene>
    <name evidence="13" type="ORF">Tdes44962_MAKER07501</name>
</gene>
<reference evidence="13 14" key="1">
    <citation type="journal article" date="2018" name="IMA Fungus">
        <title>IMA Genome-F 10: Nine draft genome sequences of Claviceps purpurea s.lat., including C. arundinis, C. humidiphila, and C. cf. spartinae, pseudomolecules for the pitch canker pathogen Fusarium circinatum, draft genome of Davidsoniella eucalypti, Grosmannia galeiformis, Quambalaria eucalypti, and Teratosphaeria destructans.</title>
        <authorList>
            <person name="Wingfield B.D."/>
            <person name="Liu M."/>
            <person name="Nguyen H.D."/>
            <person name="Lane F.A."/>
            <person name="Morgan S.W."/>
            <person name="De Vos L."/>
            <person name="Wilken P.M."/>
            <person name="Duong T.A."/>
            <person name="Aylward J."/>
            <person name="Coetzee M.P."/>
            <person name="Dadej K."/>
            <person name="De Beer Z.W."/>
            <person name="Findlay W."/>
            <person name="Havenga M."/>
            <person name="Kolarik M."/>
            <person name="Menzies J.G."/>
            <person name="Naidoo K."/>
            <person name="Pochopski O."/>
            <person name="Shoukouhi P."/>
            <person name="Santana Q.C."/>
            <person name="Seifert K.A."/>
            <person name="Soal N."/>
            <person name="Steenkamp E.T."/>
            <person name="Tatham C.T."/>
            <person name="van der Nest M.A."/>
            <person name="Wingfield M.J."/>
        </authorList>
    </citation>
    <scope>NUCLEOTIDE SEQUENCE [LARGE SCALE GENOMIC DNA]</scope>
    <source>
        <strain evidence="13">CMW44962</strain>
    </source>
</reference>
<organism evidence="13 14">
    <name type="scientific">Teratosphaeria destructans</name>
    <dbReference type="NCBI Taxonomy" id="418781"/>
    <lineage>
        <taxon>Eukaryota</taxon>
        <taxon>Fungi</taxon>
        <taxon>Dikarya</taxon>
        <taxon>Ascomycota</taxon>
        <taxon>Pezizomycotina</taxon>
        <taxon>Dothideomycetes</taxon>
        <taxon>Dothideomycetidae</taxon>
        <taxon>Mycosphaerellales</taxon>
        <taxon>Teratosphaeriaceae</taxon>
        <taxon>Teratosphaeria</taxon>
    </lineage>
</organism>
<dbReference type="SMART" id="SM00487">
    <property type="entry name" value="DEXDc"/>
    <property type="match status" value="1"/>
</dbReference>
<accession>A0A9W7W672</accession>
<dbReference type="EMBL" id="RIBY02000391">
    <property type="protein sequence ID" value="KAH9843308.1"/>
    <property type="molecule type" value="Genomic_DNA"/>
</dbReference>
<evidence type="ECO:0000256" key="6">
    <source>
        <dbReference type="ARBA" id="ARBA00047984"/>
    </source>
</evidence>
<proteinExistence type="inferred from homology"/>
<keyword evidence="4 8" id="KW-0347">Helicase</keyword>
<dbReference type="PANTHER" id="PTHR47958">
    <property type="entry name" value="ATP-DEPENDENT RNA HELICASE DBP3"/>
    <property type="match status" value="1"/>
</dbReference>
<feature type="short sequence motif" description="Q motif" evidence="7">
    <location>
        <begin position="158"/>
        <end position="186"/>
    </location>
</feature>
<dbReference type="PROSITE" id="PS51192">
    <property type="entry name" value="HELICASE_ATP_BIND_1"/>
    <property type="match status" value="1"/>
</dbReference>
<dbReference type="InterPro" id="IPR011545">
    <property type="entry name" value="DEAD/DEAH_box_helicase_dom"/>
</dbReference>
<evidence type="ECO:0000256" key="4">
    <source>
        <dbReference type="ARBA" id="ARBA00022806"/>
    </source>
</evidence>
<evidence type="ECO:0000259" key="12">
    <source>
        <dbReference type="PROSITE" id="PS51195"/>
    </source>
</evidence>
<feature type="domain" description="Helicase C-terminal" evidence="11">
    <location>
        <begin position="415"/>
        <end position="570"/>
    </location>
</feature>
<dbReference type="GO" id="GO:0016787">
    <property type="term" value="F:hydrolase activity"/>
    <property type="evidence" value="ECO:0007669"/>
    <property type="project" value="UniProtKB-KW"/>
</dbReference>
<evidence type="ECO:0000259" key="11">
    <source>
        <dbReference type="PROSITE" id="PS51194"/>
    </source>
</evidence>
<feature type="compositionally biased region" description="Acidic residues" evidence="9">
    <location>
        <begin position="567"/>
        <end position="581"/>
    </location>
</feature>
<comment type="caution">
    <text evidence="13">The sequence shown here is derived from an EMBL/GenBank/DDBJ whole genome shotgun (WGS) entry which is preliminary data.</text>
</comment>
<name>A0A9W7W672_9PEZI</name>
<dbReference type="GO" id="GO:0003676">
    <property type="term" value="F:nucleic acid binding"/>
    <property type="evidence" value="ECO:0007669"/>
    <property type="project" value="InterPro"/>
</dbReference>
<feature type="compositionally biased region" description="Low complexity" evidence="9">
    <location>
        <begin position="602"/>
        <end position="615"/>
    </location>
</feature>
<evidence type="ECO:0000313" key="14">
    <source>
        <dbReference type="Proteomes" id="UP001138500"/>
    </source>
</evidence>
<keyword evidence="3 8" id="KW-0378">Hydrolase</keyword>
<dbReference type="AlphaFoldDB" id="A0A9W7W672"/>
<evidence type="ECO:0000256" key="8">
    <source>
        <dbReference type="RuleBase" id="RU000492"/>
    </source>
</evidence>
<dbReference type="GO" id="GO:0005524">
    <property type="term" value="F:ATP binding"/>
    <property type="evidence" value="ECO:0007669"/>
    <property type="project" value="UniProtKB-KW"/>
</dbReference>
<dbReference type="CDD" id="cd18787">
    <property type="entry name" value="SF2_C_DEAD"/>
    <property type="match status" value="1"/>
</dbReference>
<dbReference type="InterPro" id="IPR014001">
    <property type="entry name" value="Helicase_ATP-bd"/>
</dbReference>
<evidence type="ECO:0000256" key="5">
    <source>
        <dbReference type="ARBA" id="ARBA00022840"/>
    </source>
</evidence>
<evidence type="ECO:0000256" key="7">
    <source>
        <dbReference type="PROSITE-ProRule" id="PRU00552"/>
    </source>
</evidence>
<keyword evidence="5 8" id="KW-0067">ATP-binding</keyword>
<dbReference type="EC" id="3.6.4.13" evidence="1"/>
<feature type="domain" description="Helicase ATP-binding" evidence="10">
    <location>
        <begin position="189"/>
        <end position="387"/>
    </location>
</feature>
<dbReference type="PROSITE" id="PS51194">
    <property type="entry name" value="HELICASE_CTER"/>
    <property type="match status" value="1"/>
</dbReference>
<dbReference type="SMART" id="SM00490">
    <property type="entry name" value="HELICc"/>
    <property type="match status" value="1"/>
</dbReference>
<evidence type="ECO:0000259" key="10">
    <source>
        <dbReference type="PROSITE" id="PS51192"/>
    </source>
</evidence>
<evidence type="ECO:0000313" key="13">
    <source>
        <dbReference type="EMBL" id="KAH9843308.1"/>
    </source>
</evidence>
<evidence type="ECO:0000256" key="1">
    <source>
        <dbReference type="ARBA" id="ARBA00012552"/>
    </source>
</evidence>
<dbReference type="Proteomes" id="UP001138500">
    <property type="component" value="Unassembled WGS sequence"/>
</dbReference>
<dbReference type="SUPFAM" id="SSF52540">
    <property type="entry name" value="P-loop containing nucleoside triphosphate hydrolases"/>
    <property type="match status" value="1"/>
</dbReference>
<dbReference type="Pfam" id="PF00270">
    <property type="entry name" value="DEAD"/>
    <property type="match status" value="1"/>
</dbReference>
<dbReference type="GO" id="GO:0003724">
    <property type="term" value="F:RNA helicase activity"/>
    <property type="evidence" value="ECO:0007669"/>
    <property type="project" value="UniProtKB-EC"/>
</dbReference>
<dbReference type="InterPro" id="IPR000629">
    <property type="entry name" value="RNA-helicase_DEAD-box_CS"/>
</dbReference>
<evidence type="ECO:0000256" key="2">
    <source>
        <dbReference type="ARBA" id="ARBA00022741"/>
    </source>
</evidence>
<dbReference type="InterPro" id="IPR001650">
    <property type="entry name" value="Helicase_C-like"/>
</dbReference>
<dbReference type="InterPro" id="IPR027417">
    <property type="entry name" value="P-loop_NTPase"/>
</dbReference>
<dbReference type="InterPro" id="IPR014014">
    <property type="entry name" value="RNA_helicase_DEAD_Q_motif"/>
</dbReference>
<keyword evidence="14" id="KW-1185">Reference proteome</keyword>
<reference evidence="13 14" key="2">
    <citation type="journal article" date="2021" name="Curr. Genet.">
        <title>Genetic response to nitrogen starvation in the aggressive Eucalyptus foliar pathogen Teratosphaeria destructans.</title>
        <authorList>
            <person name="Havenga M."/>
            <person name="Wingfield B.D."/>
            <person name="Wingfield M.J."/>
            <person name="Dreyer L.L."/>
            <person name="Roets F."/>
            <person name="Aylward J."/>
        </authorList>
    </citation>
    <scope>NUCLEOTIDE SEQUENCE [LARGE SCALE GENOMIC DNA]</scope>
    <source>
        <strain evidence="13">CMW44962</strain>
    </source>
</reference>
<feature type="region of interest" description="Disordered" evidence="9">
    <location>
        <begin position="1"/>
        <end position="58"/>
    </location>
</feature>
<dbReference type="PROSITE" id="PS51195">
    <property type="entry name" value="Q_MOTIF"/>
    <property type="match status" value="1"/>
</dbReference>
<sequence>MAADWDLPAAPPANTGDDGWGVAAPADHSDHEANPDASAAWGSRGDESTEQTEQTTEEHITKKLDGVQLTAKAREAGWTEKTAFDYDEYKRLGGDSCEWAGAAPVYEWNGEYGDVAPRVPELEGLLFGGEFQQRKGEHTQALEIEVNQEGPTRIEPIATFEEAGLHPVVLENIHLARYDKPTVIQRYTIPAVLHGTDVVAVAQTGSGKTAAYLIPVISRLMGKAKKLCAPKPNVLDPTYNPRLHRVRAEPLVVIVVPTRELAIQIFDEARRMCYRSMLRPCVAYGGLPPQTALEELGKGCDILIATPGRLCDYMDRPDVLTMSRVKYTIIDEADEMLQQDWEEQLKKIMAGGDTNEDADHCYLMFSATFPKGARALAREYLETGHHRIRVGRAGSSHKNINQQIIFAEQGRKNEAVYDLLFASEPARTLIFCNSKASVDLLDDFLYNKGLPTTSIHADRNQREREDALRAFRTGRAPILIATGVSARGWDIKDVKHVINYDLPSGMYGGINEYIHRIGRTARIGHKGLATSFYNDRNEDIAADLVKVLVEMGCEVPEFLAHLKPETETIDFDDDSDDEGEGEGGGFGGGEAPEDTDTGGFTAAAGSGWGAPAAEADTGFQATAGVGIGGW</sequence>
<evidence type="ECO:0000256" key="9">
    <source>
        <dbReference type="SAM" id="MobiDB-lite"/>
    </source>
</evidence>
<dbReference type="Pfam" id="PF00271">
    <property type="entry name" value="Helicase_C"/>
    <property type="match status" value="1"/>
</dbReference>
<comment type="similarity">
    <text evidence="8">Belongs to the DEAD box helicase family.</text>
</comment>